<evidence type="ECO:0000256" key="2">
    <source>
        <dbReference type="SAM" id="SignalP"/>
    </source>
</evidence>
<name>A0ABQ8ZC75_9EUKA</name>
<dbReference type="SMART" id="SM00423">
    <property type="entry name" value="PSI"/>
    <property type="match status" value="4"/>
</dbReference>
<keyword evidence="1" id="KW-0325">Glycoprotein</keyword>
<proteinExistence type="predicted"/>
<feature type="domain" description="PSI" evidence="3">
    <location>
        <begin position="474"/>
        <end position="522"/>
    </location>
</feature>
<feature type="domain" description="PSI" evidence="3">
    <location>
        <begin position="306"/>
        <end position="362"/>
    </location>
</feature>
<feature type="chain" id="PRO_5045750130" description="PSI domain-containing protein" evidence="2">
    <location>
        <begin position="23"/>
        <end position="554"/>
    </location>
</feature>
<feature type="signal peptide" evidence="2">
    <location>
        <begin position="1"/>
        <end position="22"/>
    </location>
</feature>
<dbReference type="EMBL" id="JAOAOG010000020">
    <property type="protein sequence ID" value="KAJ6254476.1"/>
    <property type="molecule type" value="Genomic_DNA"/>
</dbReference>
<keyword evidence="5" id="KW-1185">Reference proteome</keyword>
<sequence>MNKVTYTHIFLVFLLVASPIFAALNITKLSPSSCAFLYQDDLRCESDEITPDTGDYCGTLCQRSDDSIYCTSDFCGVDRPYSITDPDNCTDYSGGKYCRVCIHRGCSVSEDNFDCLTEGSKMYSRCDSYTMTNEDCQSVYRNWAECNLDESCEWAWPHGGKGPGCFINEKYNSSNANIYPSDGEIGAKLCEMRENCDLCQEAGCSWCHDSKSGAGYCVYDQASTNNQECLFTVLDSDEICPSNSKQNKNCDEYKTCTECKNQDSCSWCTLNERSDEGKCIISNDLCESPHILISKDNECISELQTECSQITDCEDCITFDSCDWCVENAITKTGKCMYKYNNDSINECKTQYSGEWASSTCPVVSICDSLECEQCSNEGACEYCYTDYGEFACVGQNDCQKYEGIIVNNCNKNNYNVYDCSAKKECNDCFSEFPWCQWRYTGETYQDVSCAYWDDPIDSNARFFDAIDCEEFVICENRLDCDSCVKNSDNFPECIWCESGDKGSCYEIIDKQYDVDCSAGCVKTYDDESNSKSSQIVLNLFLSLFSIIFYFYQL</sequence>
<dbReference type="Proteomes" id="UP001150062">
    <property type="component" value="Unassembled WGS sequence"/>
</dbReference>
<reference evidence="4" key="1">
    <citation type="submission" date="2022-08" db="EMBL/GenBank/DDBJ databases">
        <title>Novel sulfate-reducing endosymbionts in the free-living metamonad Anaeramoeba.</title>
        <authorList>
            <person name="Jerlstrom-Hultqvist J."/>
            <person name="Cepicka I."/>
            <person name="Gallot-Lavallee L."/>
            <person name="Salas-Leiva D."/>
            <person name="Curtis B.A."/>
            <person name="Zahonova K."/>
            <person name="Pipaliya S."/>
            <person name="Dacks J."/>
            <person name="Roger A.J."/>
        </authorList>
    </citation>
    <scope>NUCLEOTIDE SEQUENCE</scope>
    <source>
        <strain evidence="4">Schooner1</strain>
    </source>
</reference>
<dbReference type="InterPro" id="IPR016201">
    <property type="entry name" value="PSI"/>
</dbReference>
<protein>
    <recommendedName>
        <fullName evidence="3">PSI domain-containing protein</fullName>
    </recommendedName>
</protein>
<feature type="domain" description="PSI" evidence="3">
    <location>
        <begin position="249"/>
        <end position="300"/>
    </location>
</feature>
<accession>A0ABQ8ZC75</accession>
<gene>
    <name evidence="4" type="ORF">M0813_12437</name>
</gene>
<feature type="domain" description="PSI" evidence="3">
    <location>
        <begin position="189"/>
        <end position="241"/>
    </location>
</feature>
<evidence type="ECO:0000256" key="1">
    <source>
        <dbReference type="ARBA" id="ARBA00023180"/>
    </source>
</evidence>
<comment type="caution">
    <text evidence="4">The sequence shown here is derived from an EMBL/GenBank/DDBJ whole genome shotgun (WGS) entry which is preliminary data.</text>
</comment>
<evidence type="ECO:0000259" key="3">
    <source>
        <dbReference type="SMART" id="SM00423"/>
    </source>
</evidence>
<organism evidence="4 5">
    <name type="scientific">Anaeramoeba flamelloides</name>
    <dbReference type="NCBI Taxonomy" id="1746091"/>
    <lineage>
        <taxon>Eukaryota</taxon>
        <taxon>Metamonada</taxon>
        <taxon>Anaeramoebidae</taxon>
        <taxon>Anaeramoeba</taxon>
    </lineage>
</organism>
<keyword evidence="2" id="KW-0732">Signal</keyword>
<evidence type="ECO:0000313" key="5">
    <source>
        <dbReference type="Proteomes" id="UP001150062"/>
    </source>
</evidence>
<evidence type="ECO:0000313" key="4">
    <source>
        <dbReference type="EMBL" id="KAJ6254476.1"/>
    </source>
</evidence>